<protein>
    <recommendedName>
        <fullName evidence="3">Transposase</fullName>
    </recommendedName>
</protein>
<sequence>MNCKNCNNNTFYHIEKNYIKCKKCNKKYSLKKLATDSKIIKSFCDNINANECSRKLNVNYRTVKNRYDQLRLKLAKFLEEEYNKSIKDNSDYEEYYYFNTKQKQSKNKSLYEAINIIGFYFDEKVYTLLMPKLPKRNSENNEHFKEYLNWYKIHSKDSYKTRLKEFWLFLEDNLRKYKGFESDYFFYYLKECEFKFNYSKEEQIKILNKIF</sequence>
<evidence type="ECO:0008006" key="3">
    <source>
        <dbReference type="Google" id="ProtNLM"/>
    </source>
</evidence>
<keyword evidence="2" id="KW-1185">Reference proteome</keyword>
<name>A0ABY5E7S0_9BACT</name>
<proteinExistence type="predicted"/>
<gene>
    <name evidence="1" type="ORF">NJU99_06335</name>
</gene>
<reference evidence="1" key="1">
    <citation type="submission" date="2022-07" db="EMBL/GenBank/DDBJ databases">
        <title>Arcobacter roscoffensis sp. nov., a marine bacterium isolated from coastal seawater collected from Roscoff, France.</title>
        <authorList>
            <person name="Pascual J."/>
            <person name="Lepeaux C."/>
            <person name="Methner A."/>
            <person name="Overmann J."/>
        </authorList>
    </citation>
    <scope>NUCLEOTIDE SEQUENCE</scope>
    <source>
        <strain evidence="1">ARW1-2F2</strain>
    </source>
</reference>
<dbReference type="EMBL" id="CP100595">
    <property type="protein sequence ID" value="UTJ07707.1"/>
    <property type="molecule type" value="Genomic_DNA"/>
</dbReference>
<evidence type="ECO:0000313" key="2">
    <source>
        <dbReference type="Proteomes" id="UP001060012"/>
    </source>
</evidence>
<dbReference type="Proteomes" id="UP001060012">
    <property type="component" value="Chromosome"/>
</dbReference>
<accession>A0ABY5E7S0</accession>
<evidence type="ECO:0000313" key="1">
    <source>
        <dbReference type="EMBL" id="UTJ07707.1"/>
    </source>
</evidence>
<organism evidence="1 2">
    <name type="scientific">Arcobacter roscoffensis</name>
    <dbReference type="NCBI Taxonomy" id="2961520"/>
    <lineage>
        <taxon>Bacteria</taxon>
        <taxon>Pseudomonadati</taxon>
        <taxon>Campylobacterota</taxon>
        <taxon>Epsilonproteobacteria</taxon>
        <taxon>Campylobacterales</taxon>
        <taxon>Arcobacteraceae</taxon>
        <taxon>Arcobacter</taxon>
    </lineage>
</organism>
<dbReference type="RefSeq" id="WP_254577881.1">
    <property type="nucleotide sequence ID" value="NZ_CP100595.1"/>
</dbReference>